<dbReference type="EC" id="2.3.-.-" evidence="2"/>
<dbReference type="Proteomes" id="UP001597135">
    <property type="component" value="Unassembled WGS sequence"/>
</dbReference>
<dbReference type="PANTHER" id="PTHR43792">
    <property type="entry name" value="GNAT FAMILY, PUTATIVE (AFU_ORTHOLOGUE AFUA_3G00765)-RELATED-RELATED"/>
    <property type="match status" value="1"/>
</dbReference>
<dbReference type="RefSeq" id="WP_386801344.1">
    <property type="nucleotide sequence ID" value="NZ_JBHTMU010000003.1"/>
</dbReference>
<comment type="caution">
    <text evidence="2">The sequence shown here is derived from an EMBL/GenBank/DDBJ whole genome shotgun (WGS) entry which is preliminary data.</text>
</comment>
<proteinExistence type="predicted"/>
<evidence type="ECO:0000313" key="3">
    <source>
        <dbReference type="Proteomes" id="UP001597135"/>
    </source>
</evidence>
<organism evidence="2 3">
    <name type="scientific">Litorisediminicola beolgyonensis</name>
    <dbReference type="NCBI Taxonomy" id="1173614"/>
    <lineage>
        <taxon>Bacteria</taxon>
        <taxon>Pseudomonadati</taxon>
        <taxon>Pseudomonadota</taxon>
        <taxon>Alphaproteobacteria</taxon>
        <taxon>Rhodobacterales</taxon>
        <taxon>Paracoccaceae</taxon>
        <taxon>Litorisediminicola</taxon>
    </lineage>
</organism>
<protein>
    <submittedName>
        <fullName evidence="2">GNAT family N-acetyltransferase</fullName>
        <ecNumber evidence="2">2.3.-.-</ecNumber>
    </submittedName>
</protein>
<keyword evidence="2" id="KW-0808">Transferase</keyword>
<dbReference type="GO" id="GO:0016746">
    <property type="term" value="F:acyltransferase activity"/>
    <property type="evidence" value="ECO:0007669"/>
    <property type="project" value="UniProtKB-KW"/>
</dbReference>
<name>A0ABW3ZDL0_9RHOB</name>
<dbReference type="Pfam" id="PF13302">
    <property type="entry name" value="Acetyltransf_3"/>
    <property type="match status" value="1"/>
</dbReference>
<dbReference type="InterPro" id="IPR016181">
    <property type="entry name" value="Acyl_CoA_acyltransferase"/>
</dbReference>
<sequence length="179" mass="19415">MSLDTTLLQPTIATDRFVLRPPQTSDQGLLTHYASDKRVAAMTASVPHPLPPGTMEAFLQRAAAPDRIEDVWVMDATLSGGTEVMGLISLTRMDRGQSEVGFWVAPPFWNTHVARDALLALVAANPQGNCTMFASVFQDNTPSARVVTNCGFEYIGDAEAYSVARGANVPTWTYLKKLA</sequence>
<reference evidence="3" key="1">
    <citation type="journal article" date="2019" name="Int. J. Syst. Evol. Microbiol.">
        <title>The Global Catalogue of Microorganisms (GCM) 10K type strain sequencing project: providing services to taxonomists for standard genome sequencing and annotation.</title>
        <authorList>
            <consortium name="The Broad Institute Genomics Platform"/>
            <consortium name="The Broad Institute Genome Sequencing Center for Infectious Disease"/>
            <person name="Wu L."/>
            <person name="Ma J."/>
        </authorList>
    </citation>
    <scope>NUCLEOTIDE SEQUENCE [LARGE SCALE GENOMIC DNA]</scope>
    <source>
        <strain evidence="3">CCUG 62953</strain>
    </source>
</reference>
<evidence type="ECO:0000259" key="1">
    <source>
        <dbReference type="PROSITE" id="PS51186"/>
    </source>
</evidence>
<dbReference type="Gene3D" id="3.40.630.30">
    <property type="match status" value="1"/>
</dbReference>
<accession>A0ABW3ZDL0</accession>
<dbReference type="InterPro" id="IPR000182">
    <property type="entry name" value="GNAT_dom"/>
</dbReference>
<dbReference type="InterPro" id="IPR051531">
    <property type="entry name" value="N-acetyltransferase"/>
</dbReference>
<keyword evidence="3" id="KW-1185">Reference proteome</keyword>
<feature type="domain" description="N-acetyltransferase" evidence="1">
    <location>
        <begin position="29"/>
        <end position="179"/>
    </location>
</feature>
<dbReference type="PROSITE" id="PS51186">
    <property type="entry name" value="GNAT"/>
    <property type="match status" value="1"/>
</dbReference>
<dbReference type="SUPFAM" id="SSF55729">
    <property type="entry name" value="Acyl-CoA N-acyltransferases (Nat)"/>
    <property type="match status" value="1"/>
</dbReference>
<gene>
    <name evidence="2" type="ORF">ACFQ4E_02525</name>
</gene>
<evidence type="ECO:0000313" key="2">
    <source>
        <dbReference type="EMBL" id="MFD1341285.1"/>
    </source>
</evidence>
<dbReference type="EMBL" id="JBHTMU010000003">
    <property type="protein sequence ID" value="MFD1341285.1"/>
    <property type="molecule type" value="Genomic_DNA"/>
</dbReference>
<keyword evidence="2" id="KW-0012">Acyltransferase</keyword>